<dbReference type="InterPro" id="IPR033756">
    <property type="entry name" value="YlxH/NBP35"/>
</dbReference>
<name>U2JXD6_9FIRM</name>
<dbReference type="AlphaFoldDB" id="U2JXD6"/>
<dbReference type="HOGENOM" id="CLU_084710_0_0_9"/>
<evidence type="ECO:0000313" key="3">
    <source>
        <dbReference type="EMBL" id="ERJ90951.1"/>
    </source>
</evidence>
<comment type="caution">
    <text evidence="3">The sequence shown here is derived from an EMBL/GenBank/DDBJ whole genome shotgun (WGS) entry which is preliminary data.</text>
</comment>
<dbReference type="Gene3D" id="3.40.50.300">
    <property type="entry name" value="P-loop containing nucleotide triphosphate hydrolases"/>
    <property type="match status" value="1"/>
</dbReference>
<dbReference type="EMBL" id="AWVF01000338">
    <property type="protein sequence ID" value="ERJ90951.1"/>
    <property type="molecule type" value="Genomic_DNA"/>
</dbReference>
<dbReference type="STRING" id="411473.RUMCAL_02714"/>
<dbReference type="PATRIC" id="fig|411473.3.peg.2277"/>
<dbReference type="SUPFAM" id="SSF52540">
    <property type="entry name" value="P-loop containing nucleoside triphosphate hydrolases"/>
    <property type="match status" value="1"/>
</dbReference>
<keyword evidence="2" id="KW-0067">ATP-binding</keyword>
<accession>U2JXD6</accession>
<dbReference type="GO" id="GO:0005524">
    <property type="term" value="F:ATP binding"/>
    <property type="evidence" value="ECO:0007669"/>
    <property type="project" value="UniProtKB-KW"/>
</dbReference>
<evidence type="ECO:0000256" key="2">
    <source>
        <dbReference type="ARBA" id="ARBA00022840"/>
    </source>
</evidence>
<organism evidence="3 4">
    <name type="scientific">Ruminococcus callidus ATCC 27760</name>
    <dbReference type="NCBI Taxonomy" id="411473"/>
    <lineage>
        <taxon>Bacteria</taxon>
        <taxon>Bacillati</taxon>
        <taxon>Bacillota</taxon>
        <taxon>Clostridia</taxon>
        <taxon>Eubacteriales</taxon>
        <taxon>Oscillospiraceae</taxon>
        <taxon>Ruminococcus</taxon>
    </lineage>
</organism>
<dbReference type="InterPro" id="IPR027417">
    <property type="entry name" value="P-loop_NTPase"/>
</dbReference>
<keyword evidence="1" id="KW-0547">Nucleotide-binding</keyword>
<reference evidence="3 4" key="1">
    <citation type="submission" date="2013-07" db="EMBL/GenBank/DDBJ databases">
        <authorList>
            <person name="Weinstock G."/>
            <person name="Sodergren E."/>
            <person name="Wylie T."/>
            <person name="Fulton L."/>
            <person name="Fulton R."/>
            <person name="Fronick C."/>
            <person name="O'Laughlin M."/>
            <person name="Godfrey J."/>
            <person name="Miner T."/>
            <person name="Herter B."/>
            <person name="Appelbaum E."/>
            <person name="Cordes M."/>
            <person name="Lek S."/>
            <person name="Wollam A."/>
            <person name="Pepin K.H."/>
            <person name="Palsikar V.B."/>
            <person name="Mitreva M."/>
            <person name="Wilson R.K."/>
        </authorList>
    </citation>
    <scope>NUCLEOTIDE SEQUENCE [LARGE SCALE GENOMIC DNA]</scope>
    <source>
        <strain evidence="3 4">ATCC 27760</strain>
    </source>
</reference>
<protein>
    <submittedName>
        <fullName evidence="3">Uncharacterized protein</fullName>
    </submittedName>
</protein>
<evidence type="ECO:0000313" key="4">
    <source>
        <dbReference type="Proteomes" id="UP000016662"/>
    </source>
</evidence>
<dbReference type="eggNOG" id="COG0003">
    <property type="taxonomic scope" value="Bacteria"/>
</dbReference>
<proteinExistence type="predicted"/>
<dbReference type="Proteomes" id="UP000016662">
    <property type="component" value="Unassembled WGS sequence"/>
</dbReference>
<evidence type="ECO:0000256" key="1">
    <source>
        <dbReference type="ARBA" id="ARBA00022741"/>
    </source>
</evidence>
<gene>
    <name evidence="3" type="ORF">RUMCAL_02714</name>
</gene>
<sequence length="234" mass="26012">MCYNKKKHALAGKGTSMKKITIITGHYGSGKTNLAVNLALRLADAGEKVTIVDFDIVNPYFRTADFAKLFEERGVTLAASMYANTSLDIPAISFDMERMAYEDGYLIIDVGGDDAGAIGLGRYAEGFSAYVPDQLDMWYVVNRYRYLTEEPQETLELMYEIEAVSRMRHTGIVNNSNLGKETTAETILRAVPYAEEIAAQAKLPLVCTTCRKDLTVSVPDILPVEVFVKPVWEE</sequence>
<dbReference type="Pfam" id="PF10609">
    <property type="entry name" value="ParA"/>
    <property type="match status" value="1"/>
</dbReference>
<keyword evidence="4" id="KW-1185">Reference proteome</keyword>